<reference evidence="2" key="1">
    <citation type="submission" date="2013-11" db="EMBL/GenBank/DDBJ databases">
        <title>Genome sequence of the fusiform rust pathogen reveals effectors for host alternation and coevolution with pine.</title>
        <authorList>
            <consortium name="DOE Joint Genome Institute"/>
            <person name="Smith K."/>
            <person name="Pendleton A."/>
            <person name="Kubisiak T."/>
            <person name="Anderson C."/>
            <person name="Salamov A."/>
            <person name="Aerts A."/>
            <person name="Riley R."/>
            <person name="Clum A."/>
            <person name="Lindquist E."/>
            <person name="Ence D."/>
            <person name="Campbell M."/>
            <person name="Kronenberg Z."/>
            <person name="Feau N."/>
            <person name="Dhillon B."/>
            <person name="Hamelin R."/>
            <person name="Burleigh J."/>
            <person name="Smith J."/>
            <person name="Yandell M."/>
            <person name="Nelson C."/>
            <person name="Grigoriev I."/>
            <person name="Davis J."/>
        </authorList>
    </citation>
    <scope>NUCLEOTIDE SEQUENCE</scope>
    <source>
        <strain evidence="2">G11</strain>
    </source>
</reference>
<feature type="region of interest" description="Disordered" evidence="1">
    <location>
        <begin position="1"/>
        <end position="47"/>
    </location>
</feature>
<gene>
    <name evidence="2" type="ORF">CROQUDRAFT_99090</name>
</gene>
<organism evidence="2 3">
    <name type="scientific">Cronartium quercuum f. sp. fusiforme G11</name>
    <dbReference type="NCBI Taxonomy" id="708437"/>
    <lineage>
        <taxon>Eukaryota</taxon>
        <taxon>Fungi</taxon>
        <taxon>Dikarya</taxon>
        <taxon>Basidiomycota</taxon>
        <taxon>Pucciniomycotina</taxon>
        <taxon>Pucciniomycetes</taxon>
        <taxon>Pucciniales</taxon>
        <taxon>Coleosporiaceae</taxon>
        <taxon>Cronartium</taxon>
    </lineage>
</organism>
<evidence type="ECO:0000313" key="2">
    <source>
        <dbReference type="EMBL" id="KAG0141169.1"/>
    </source>
</evidence>
<sequence>PRDALRPVGPEAHLRSDRSSARQSSSTGPFGTDSPRHRSSRIPSNPFNPFDRLIPLEPLSAHLVQNTALVKSSSIISIPMYI</sequence>
<dbReference type="Proteomes" id="UP000886653">
    <property type="component" value="Unassembled WGS sequence"/>
</dbReference>
<comment type="caution">
    <text evidence="2">The sequence shown here is derived from an EMBL/GenBank/DDBJ whole genome shotgun (WGS) entry which is preliminary data.</text>
</comment>
<evidence type="ECO:0000256" key="1">
    <source>
        <dbReference type="SAM" id="MobiDB-lite"/>
    </source>
</evidence>
<keyword evidence="3" id="KW-1185">Reference proteome</keyword>
<protein>
    <submittedName>
        <fullName evidence="2">Uncharacterized protein</fullName>
    </submittedName>
</protein>
<evidence type="ECO:0000313" key="3">
    <source>
        <dbReference type="Proteomes" id="UP000886653"/>
    </source>
</evidence>
<feature type="non-terminal residue" evidence="2">
    <location>
        <position position="1"/>
    </location>
</feature>
<dbReference type="AlphaFoldDB" id="A0A9P6NBH9"/>
<accession>A0A9P6NBH9</accession>
<name>A0A9P6NBH9_9BASI</name>
<proteinExistence type="predicted"/>
<dbReference type="EMBL" id="MU167398">
    <property type="protein sequence ID" value="KAG0141169.1"/>
    <property type="molecule type" value="Genomic_DNA"/>
</dbReference>